<dbReference type="Proteomes" id="UP001163731">
    <property type="component" value="Unassembled WGS sequence"/>
</dbReference>
<dbReference type="PANTHER" id="PTHR32060:SF30">
    <property type="entry name" value="CARBOXY-TERMINAL PROCESSING PROTEASE CTPA"/>
    <property type="match status" value="1"/>
</dbReference>
<accession>A0ABT3HU00</accession>
<evidence type="ECO:0000313" key="5">
    <source>
        <dbReference type="Proteomes" id="UP001163731"/>
    </source>
</evidence>
<dbReference type="InterPro" id="IPR005151">
    <property type="entry name" value="Tail-specific_protease"/>
</dbReference>
<feature type="chain" id="PRO_5046979769" evidence="2">
    <location>
        <begin position="19"/>
        <end position="477"/>
    </location>
</feature>
<dbReference type="SUPFAM" id="SSF52096">
    <property type="entry name" value="ClpP/crotonase"/>
    <property type="match status" value="1"/>
</dbReference>
<evidence type="ECO:0000256" key="2">
    <source>
        <dbReference type="SAM" id="SignalP"/>
    </source>
</evidence>
<feature type="signal peptide" evidence="2">
    <location>
        <begin position="1"/>
        <end position="18"/>
    </location>
</feature>
<feature type="domain" description="Tail specific protease" evidence="3">
    <location>
        <begin position="232"/>
        <end position="457"/>
    </location>
</feature>
<dbReference type="RefSeq" id="WP_264748471.1">
    <property type="nucleotide sequence ID" value="NZ_JAPDHW010000001.1"/>
</dbReference>
<comment type="caution">
    <text evidence="4">The sequence shown here is derived from an EMBL/GenBank/DDBJ whole genome shotgun (WGS) entry which is preliminary data.</text>
</comment>
<feature type="region of interest" description="Disordered" evidence="1">
    <location>
        <begin position="457"/>
        <end position="477"/>
    </location>
</feature>
<dbReference type="CDD" id="cd06567">
    <property type="entry name" value="Peptidase_S41"/>
    <property type="match status" value="1"/>
</dbReference>
<proteinExistence type="predicted"/>
<reference evidence="4" key="1">
    <citation type="submission" date="2022-10" db="EMBL/GenBank/DDBJ databases">
        <title>Chryseobacterium babae sp. nov. isolated from the gut of the beetle Oryctes rhinoceros, and Chryseobacterium kimseyorum sp. nov., isolated from a stick insect rearing cage.</title>
        <authorList>
            <person name="Shelomi M."/>
            <person name="Han C.-J."/>
            <person name="Chen W.-M."/>
            <person name="Chen H.-K."/>
            <person name="Liaw S.-J."/>
            <person name="Muhle E."/>
            <person name="Clermont D."/>
        </authorList>
    </citation>
    <scope>NUCLEOTIDE SEQUENCE</scope>
    <source>
        <strain evidence="4">09-1422</strain>
    </source>
</reference>
<sequence length="477" mass="52654">MKKNLFSLLVLAGVFAQAQLKNPGFENLADAAPTDWKAKTVDPYEIKVDQNVKHSGNNSLLLQCSKTDAVGFQPFSQVIKIPGKGLRTIEISAYIKSENTAGDIAMWTQVRDKEDTMIDFGNSISQGKNVVPNADWKKYSLEFMVDDKADNFLLGGYLSKGGKVWFDDFSVTEIPFSDKPASAEALRYVNEFKKIIQKNSIFREKIDWTTMETNLQKVSKGMESIEDTAPALQYMMKTLREAGDSHSFIESKNTVDKKNTSNPVAKEPESKILSGNIGYIMVPGFSSVNKTVGNSFADKIQQMIEKLDSENNIKGWIVDLRTNTGGNMYPMIAGLGPLIGDGTLGYFTDGKKKTAWKYKNGKASYTKVSKPYHLKNENNRIAVLIGPYTASSGEATAISFIGKTNVKTFGTPSAGLTSANDGFKLSDGKMLLLASSYEMDRTGKNYTGKIQPDEFVEPSKNSEVDHQIESASHWISK</sequence>
<dbReference type="Gene3D" id="2.60.120.260">
    <property type="entry name" value="Galactose-binding domain-like"/>
    <property type="match status" value="1"/>
</dbReference>
<evidence type="ECO:0000256" key="1">
    <source>
        <dbReference type="SAM" id="MobiDB-lite"/>
    </source>
</evidence>
<protein>
    <submittedName>
        <fullName evidence="4">S41 family peptidase</fullName>
    </submittedName>
</protein>
<evidence type="ECO:0000313" key="4">
    <source>
        <dbReference type="EMBL" id="MCW3167180.1"/>
    </source>
</evidence>
<dbReference type="InterPro" id="IPR029045">
    <property type="entry name" value="ClpP/crotonase-like_dom_sf"/>
</dbReference>
<gene>
    <name evidence="4" type="ORF">OMO38_01445</name>
</gene>
<organism evidence="4 5">
    <name type="scientific">Chryseobacterium kimseyorum</name>
    <dbReference type="NCBI Taxonomy" id="2984028"/>
    <lineage>
        <taxon>Bacteria</taxon>
        <taxon>Pseudomonadati</taxon>
        <taxon>Bacteroidota</taxon>
        <taxon>Flavobacteriia</taxon>
        <taxon>Flavobacteriales</taxon>
        <taxon>Weeksellaceae</taxon>
        <taxon>Chryseobacterium group</taxon>
        <taxon>Chryseobacterium</taxon>
    </lineage>
</organism>
<name>A0ABT3HU00_9FLAO</name>
<dbReference type="Pfam" id="PF03572">
    <property type="entry name" value="Peptidase_S41"/>
    <property type="match status" value="1"/>
</dbReference>
<evidence type="ECO:0000259" key="3">
    <source>
        <dbReference type="SMART" id="SM00245"/>
    </source>
</evidence>
<keyword evidence="2" id="KW-0732">Signal</keyword>
<keyword evidence="5" id="KW-1185">Reference proteome</keyword>
<dbReference type="Gene3D" id="3.90.226.10">
    <property type="entry name" value="2-enoyl-CoA Hydratase, Chain A, domain 1"/>
    <property type="match status" value="1"/>
</dbReference>
<dbReference type="PANTHER" id="PTHR32060">
    <property type="entry name" value="TAIL-SPECIFIC PROTEASE"/>
    <property type="match status" value="1"/>
</dbReference>
<dbReference type="EMBL" id="JAPDHW010000001">
    <property type="protein sequence ID" value="MCW3167180.1"/>
    <property type="molecule type" value="Genomic_DNA"/>
</dbReference>
<dbReference type="SMART" id="SM00245">
    <property type="entry name" value="TSPc"/>
    <property type="match status" value="1"/>
</dbReference>